<evidence type="ECO:0000256" key="8">
    <source>
        <dbReference type="ARBA" id="ARBA00022475"/>
    </source>
</evidence>
<feature type="non-terminal residue" evidence="25">
    <location>
        <position position="1"/>
    </location>
</feature>
<evidence type="ECO:0000313" key="26">
    <source>
        <dbReference type="Proteomes" id="UP001162483"/>
    </source>
</evidence>
<gene>
    <name evidence="25" type="ORF">SPARVUS_LOCUS11495079</name>
</gene>
<evidence type="ECO:0000256" key="11">
    <source>
        <dbReference type="ARBA" id="ARBA00022692"/>
    </source>
</evidence>
<protein>
    <recommendedName>
        <fullName evidence="7">Kit ligand</fullName>
    </recommendedName>
    <alternativeName>
        <fullName evidence="21">Mast cell growth factor</fullName>
    </alternativeName>
    <alternativeName>
        <fullName evidence="23">Stem cell factor</fullName>
    </alternativeName>
    <alternativeName>
        <fullName evidence="22">c-Kit ligand</fullName>
    </alternativeName>
</protein>
<evidence type="ECO:0000256" key="3">
    <source>
        <dbReference type="ARBA" id="ARBA00004486"/>
    </source>
</evidence>
<keyword evidence="19" id="KW-0206">Cytoskeleton</keyword>
<keyword evidence="15" id="KW-0339">Growth factor</keyword>
<comment type="caution">
    <text evidence="25">The sequence shown here is derived from an EMBL/GenBank/DDBJ whole genome shotgun (WGS) entry which is preliminary data.</text>
</comment>
<keyword evidence="17" id="KW-1015">Disulfide bond</keyword>
<keyword evidence="10" id="KW-0964">Secreted</keyword>
<reference evidence="25" key="1">
    <citation type="submission" date="2023-05" db="EMBL/GenBank/DDBJ databases">
        <authorList>
            <person name="Stuckert A."/>
        </authorList>
    </citation>
    <scope>NUCLEOTIDE SEQUENCE</scope>
</reference>
<evidence type="ECO:0000256" key="9">
    <source>
        <dbReference type="ARBA" id="ARBA00022490"/>
    </source>
</evidence>
<evidence type="ECO:0000256" key="10">
    <source>
        <dbReference type="ARBA" id="ARBA00022525"/>
    </source>
</evidence>
<dbReference type="InterPro" id="IPR009079">
    <property type="entry name" value="4_helix_cytokine-like_core"/>
</dbReference>
<keyword evidence="12" id="KW-0732">Signal</keyword>
<evidence type="ECO:0000256" key="15">
    <source>
        <dbReference type="ARBA" id="ARBA00023030"/>
    </source>
</evidence>
<evidence type="ECO:0000256" key="21">
    <source>
        <dbReference type="ARBA" id="ARBA00030364"/>
    </source>
</evidence>
<keyword evidence="14 24" id="KW-1133">Transmembrane helix</keyword>
<keyword evidence="18" id="KW-0325">Glycoprotein</keyword>
<evidence type="ECO:0000256" key="5">
    <source>
        <dbReference type="ARBA" id="ARBA00004613"/>
    </source>
</evidence>
<sequence length="175" mass="19729">LIIDSLSLIFREIRICIKLSDQEDFVYEYLENVSEEMFSPRNFFNLVTETISVFREVNNTHFDDICMVPTSDPRAGDSVTKGSIQYASSKLRNGSISGYTDQTELGSSSSSLPWTSIASIAIACTVAGFFLGVMCWKLKHQRRANNEVSEMHTDQKDTNELNNMLHQTAKEVSII</sequence>
<keyword evidence="11 24" id="KW-0812">Transmembrane</keyword>
<evidence type="ECO:0000256" key="12">
    <source>
        <dbReference type="ARBA" id="ARBA00022729"/>
    </source>
</evidence>
<dbReference type="EMBL" id="CATNWA010016489">
    <property type="protein sequence ID" value="CAI9593143.1"/>
    <property type="molecule type" value="Genomic_DNA"/>
</dbReference>
<evidence type="ECO:0000256" key="24">
    <source>
        <dbReference type="SAM" id="Phobius"/>
    </source>
</evidence>
<evidence type="ECO:0000256" key="13">
    <source>
        <dbReference type="ARBA" id="ARBA00022889"/>
    </source>
</evidence>
<keyword evidence="8" id="KW-1003">Cell membrane</keyword>
<dbReference type="Proteomes" id="UP001162483">
    <property type="component" value="Unassembled WGS sequence"/>
</dbReference>
<comment type="subcellular location">
    <subcellularLocation>
        <location evidence="2">Cell membrane</location>
        <topology evidence="2">Single-pass type I membrane protein</topology>
    </subcellularLocation>
    <subcellularLocation>
        <location evidence="3">Cell projection</location>
        <location evidence="3">Filopodium</location>
    </subcellularLocation>
    <subcellularLocation>
        <location evidence="4">Cell projection</location>
        <location evidence="4">Lamellipodium</location>
    </subcellularLocation>
    <subcellularLocation>
        <location evidence="1">Cytoplasm</location>
        <location evidence="1">Cytoskeleton</location>
    </subcellularLocation>
    <subcellularLocation>
        <location evidence="5">Secreted</location>
    </subcellularLocation>
</comment>
<evidence type="ECO:0000256" key="14">
    <source>
        <dbReference type="ARBA" id="ARBA00022989"/>
    </source>
</evidence>
<dbReference type="Gene3D" id="1.20.1250.10">
    <property type="match status" value="1"/>
</dbReference>
<proteinExistence type="inferred from homology"/>
<evidence type="ECO:0000256" key="2">
    <source>
        <dbReference type="ARBA" id="ARBA00004251"/>
    </source>
</evidence>
<dbReference type="SUPFAM" id="SSF47266">
    <property type="entry name" value="4-helical cytokines"/>
    <property type="match status" value="1"/>
</dbReference>
<dbReference type="Pfam" id="PF02404">
    <property type="entry name" value="SCF"/>
    <property type="match status" value="1"/>
</dbReference>
<evidence type="ECO:0000256" key="20">
    <source>
        <dbReference type="ARBA" id="ARBA00023273"/>
    </source>
</evidence>
<evidence type="ECO:0000256" key="16">
    <source>
        <dbReference type="ARBA" id="ARBA00023136"/>
    </source>
</evidence>
<evidence type="ECO:0000256" key="4">
    <source>
        <dbReference type="ARBA" id="ARBA00004510"/>
    </source>
</evidence>
<keyword evidence="16 24" id="KW-0472">Membrane</keyword>
<organism evidence="25 26">
    <name type="scientific">Staurois parvus</name>
    <dbReference type="NCBI Taxonomy" id="386267"/>
    <lineage>
        <taxon>Eukaryota</taxon>
        <taxon>Metazoa</taxon>
        <taxon>Chordata</taxon>
        <taxon>Craniata</taxon>
        <taxon>Vertebrata</taxon>
        <taxon>Euteleostomi</taxon>
        <taxon>Amphibia</taxon>
        <taxon>Batrachia</taxon>
        <taxon>Anura</taxon>
        <taxon>Neobatrachia</taxon>
        <taxon>Ranoidea</taxon>
        <taxon>Ranidae</taxon>
        <taxon>Staurois</taxon>
    </lineage>
</organism>
<evidence type="ECO:0000256" key="19">
    <source>
        <dbReference type="ARBA" id="ARBA00023212"/>
    </source>
</evidence>
<evidence type="ECO:0000256" key="18">
    <source>
        <dbReference type="ARBA" id="ARBA00023180"/>
    </source>
</evidence>
<dbReference type="PANTHER" id="PTHR11574">
    <property type="entry name" value="KIT LIGAND"/>
    <property type="match status" value="1"/>
</dbReference>
<name>A0ABN9F7Y2_9NEOB</name>
<evidence type="ECO:0000256" key="1">
    <source>
        <dbReference type="ARBA" id="ARBA00004245"/>
    </source>
</evidence>
<dbReference type="PANTHER" id="PTHR11574:SF0">
    <property type="entry name" value="KIT LIGAND"/>
    <property type="match status" value="1"/>
</dbReference>
<keyword evidence="26" id="KW-1185">Reference proteome</keyword>
<evidence type="ECO:0000256" key="23">
    <source>
        <dbReference type="ARBA" id="ARBA00033123"/>
    </source>
</evidence>
<accession>A0ABN9F7Y2</accession>
<evidence type="ECO:0000256" key="17">
    <source>
        <dbReference type="ARBA" id="ARBA00023157"/>
    </source>
</evidence>
<feature type="transmembrane region" description="Helical" evidence="24">
    <location>
        <begin position="114"/>
        <end position="136"/>
    </location>
</feature>
<comment type="similarity">
    <text evidence="6">Belongs to the SCF family.</text>
</comment>
<dbReference type="InterPro" id="IPR003452">
    <property type="entry name" value="SCF"/>
</dbReference>
<keyword evidence="9" id="KW-0963">Cytoplasm</keyword>
<evidence type="ECO:0000313" key="25">
    <source>
        <dbReference type="EMBL" id="CAI9593143.1"/>
    </source>
</evidence>
<evidence type="ECO:0000256" key="6">
    <source>
        <dbReference type="ARBA" id="ARBA00010419"/>
    </source>
</evidence>
<keyword evidence="13" id="KW-0130">Cell adhesion</keyword>
<keyword evidence="20" id="KW-0966">Cell projection</keyword>
<evidence type="ECO:0000256" key="22">
    <source>
        <dbReference type="ARBA" id="ARBA00032898"/>
    </source>
</evidence>
<evidence type="ECO:0000256" key="7">
    <source>
        <dbReference type="ARBA" id="ARBA00017304"/>
    </source>
</evidence>